<dbReference type="PROSITE" id="PS51257">
    <property type="entry name" value="PROKAR_LIPOPROTEIN"/>
    <property type="match status" value="1"/>
</dbReference>
<gene>
    <name evidence="1" type="ORF">PRLR5076_22640</name>
</gene>
<evidence type="ECO:0000313" key="2">
    <source>
        <dbReference type="Proteomes" id="UP000825483"/>
    </source>
</evidence>
<proteinExistence type="predicted"/>
<dbReference type="Proteomes" id="UP000825483">
    <property type="component" value="Unassembled WGS sequence"/>
</dbReference>
<keyword evidence="2" id="KW-1185">Reference proteome</keyword>
<evidence type="ECO:0000313" key="1">
    <source>
        <dbReference type="EMBL" id="GJG59413.1"/>
    </source>
</evidence>
<dbReference type="AlphaFoldDB" id="A0A9R1CB74"/>
<accession>A0A9R1CB74</accession>
<comment type="caution">
    <text evidence="1">The sequence shown here is derived from an EMBL/GenBank/DDBJ whole genome shotgun (WGS) entry which is preliminary data.</text>
</comment>
<name>A0A9R1CB74_9BACT</name>
<organism evidence="1 2">
    <name type="scientific">Prevotella lacticifex</name>
    <dbReference type="NCBI Taxonomy" id="2854755"/>
    <lineage>
        <taxon>Bacteria</taxon>
        <taxon>Pseudomonadati</taxon>
        <taxon>Bacteroidota</taxon>
        <taxon>Bacteroidia</taxon>
        <taxon>Bacteroidales</taxon>
        <taxon>Prevotellaceae</taxon>
        <taxon>Prevotella</taxon>
    </lineage>
</organism>
<sequence>MRNFAKIYNAMNNKIIIILSVLTAFLVTGCKETHNKAIDIAYQLTATAPDSALSVLNGVDQAKLGKAEMARYALVYTIAQDKSGQDVDNDSLLRTAYTYYNNREQDSLYSKCEYYMGKYYMLNDSTEQANDCLQKAAQFNSSVFGAWLR</sequence>
<protein>
    <recommendedName>
        <fullName evidence="3">Lipoprotein</fullName>
    </recommendedName>
</protein>
<evidence type="ECO:0008006" key="3">
    <source>
        <dbReference type="Google" id="ProtNLM"/>
    </source>
</evidence>
<reference evidence="1" key="1">
    <citation type="journal article" date="2022" name="Int. J. Syst. Evol. Microbiol.">
        <title>Prevotella lacticifex sp. nov., isolated from the rumen of cows.</title>
        <authorList>
            <person name="Shinkai T."/>
            <person name="Ikeyama N."/>
            <person name="Kumagai M."/>
            <person name="Ohmori H."/>
            <person name="Sakamoto M."/>
            <person name="Ohkuma M."/>
            <person name="Mitsumori M."/>
        </authorList>
    </citation>
    <scope>NUCLEOTIDE SEQUENCE</scope>
    <source>
        <strain evidence="1">R5076</strain>
    </source>
</reference>
<dbReference type="EMBL" id="BPUB01000002">
    <property type="protein sequence ID" value="GJG59413.1"/>
    <property type="molecule type" value="Genomic_DNA"/>
</dbReference>